<evidence type="ECO:0000313" key="4">
    <source>
        <dbReference type="Proteomes" id="UP000636888"/>
    </source>
</evidence>
<organism evidence="3 4">
    <name type="scientific">Geomesophilobacter sediminis</name>
    <dbReference type="NCBI Taxonomy" id="2798584"/>
    <lineage>
        <taxon>Bacteria</taxon>
        <taxon>Pseudomonadati</taxon>
        <taxon>Thermodesulfobacteriota</taxon>
        <taxon>Desulfuromonadia</taxon>
        <taxon>Geobacterales</taxon>
        <taxon>Geobacteraceae</taxon>
        <taxon>Geomesophilobacter</taxon>
    </lineage>
</organism>
<dbReference type="Pfam" id="PF08668">
    <property type="entry name" value="HDOD"/>
    <property type="match status" value="1"/>
</dbReference>
<feature type="domain" description="EAL" evidence="1">
    <location>
        <begin position="1"/>
        <end position="208"/>
    </location>
</feature>
<evidence type="ECO:0000259" key="2">
    <source>
        <dbReference type="PROSITE" id="PS51833"/>
    </source>
</evidence>
<dbReference type="PANTHER" id="PTHR33525">
    <property type="match status" value="1"/>
</dbReference>
<dbReference type="Pfam" id="PF00563">
    <property type="entry name" value="EAL"/>
    <property type="match status" value="1"/>
</dbReference>
<reference evidence="3" key="1">
    <citation type="submission" date="2020-12" db="EMBL/GenBank/DDBJ databases">
        <title>Geomonas sp. Red875, isolated from river sediment.</title>
        <authorList>
            <person name="Xu Z."/>
            <person name="Zhang Z."/>
            <person name="Masuda Y."/>
            <person name="Itoh H."/>
            <person name="Senoo K."/>
        </authorList>
    </citation>
    <scope>NUCLEOTIDE SEQUENCE</scope>
    <source>
        <strain evidence="3">Red875</strain>
    </source>
</reference>
<dbReference type="SMART" id="SM00052">
    <property type="entry name" value="EAL"/>
    <property type="match status" value="1"/>
</dbReference>
<evidence type="ECO:0000259" key="1">
    <source>
        <dbReference type="PROSITE" id="PS50883"/>
    </source>
</evidence>
<proteinExistence type="predicted"/>
<dbReference type="SUPFAM" id="SSF109604">
    <property type="entry name" value="HD-domain/PDEase-like"/>
    <property type="match status" value="1"/>
</dbReference>
<dbReference type="PIRSF" id="PIRSF003180">
    <property type="entry name" value="DiGMPpdiest_YuxH"/>
    <property type="match status" value="1"/>
</dbReference>
<dbReference type="InterPro" id="IPR014408">
    <property type="entry name" value="dGMP_Pdiesterase_EAL/HD-GYP"/>
</dbReference>
<gene>
    <name evidence="3" type="ORF">JFN93_23985</name>
</gene>
<dbReference type="Gene3D" id="3.20.20.450">
    <property type="entry name" value="EAL domain"/>
    <property type="match status" value="1"/>
</dbReference>
<dbReference type="Proteomes" id="UP000636888">
    <property type="component" value="Unassembled WGS sequence"/>
</dbReference>
<dbReference type="SUPFAM" id="SSF141868">
    <property type="entry name" value="EAL domain-like"/>
    <property type="match status" value="1"/>
</dbReference>
<evidence type="ECO:0000313" key="3">
    <source>
        <dbReference type="EMBL" id="MBJ6727780.1"/>
    </source>
</evidence>
<dbReference type="PROSITE" id="PS51833">
    <property type="entry name" value="HDOD"/>
    <property type="match status" value="1"/>
</dbReference>
<feature type="domain" description="HDOD" evidence="2">
    <location>
        <begin position="202"/>
        <end position="393"/>
    </location>
</feature>
<sequence>MDDSSSYLIGRQPILNRSEEIVAYELLFRSPGATQALVQDAVQATANVIVNTLTGFGIEDILGGHKGFINLDFELLMNDSLQILPKEQMVLEILETVRVTPELVEQCRHLKEKGFVLALDDHVYNPDFHEIYQLADIVKLDLVQTPMLELAPMVEQFRRYPMKLLAEKVESQENYRSCLELGFELFQGYYFAKPAILEKKRLDDAGTTLLKLMRQLSEDAEIAEIERTIRESAGLTYKLLLLVNSVGIGSRMRIESLRHAITMIGRQQIKRWVQLALFAGNDARGIENPVVDMAAVRASLMESLAPRYLALQGLEDSPDKAFMTGILSMLDRIYDIPIDEMVEKLHLSDDVRDALVCRSGGFGRLLHLAELLEQEQFDHIRCHLDEMGITLNDVLNSQVKAFTWRAGM</sequence>
<protein>
    <submittedName>
        <fullName evidence="3">EAL domain-containing protein</fullName>
    </submittedName>
</protein>
<dbReference type="InterPro" id="IPR001633">
    <property type="entry name" value="EAL_dom"/>
</dbReference>
<keyword evidence="4" id="KW-1185">Reference proteome</keyword>
<dbReference type="PROSITE" id="PS50883">
    <property type="entry name" value="EAL"/>
    <property type="match status" value="1"/>
</dbReference>
<dbReference type="EMBL" id="JAEMHM010000029">
    <property type="protein sequence ID" value="MBJ6727780.1"/>
    <property type="molecule type" value="Genomic_DNA"/>
</dbReference>
<dbReference type="InterPro" id="IPR013976">
    <property type="entry name" value="HDOD"/>
</dbReference>
<dbReference type="PANTHER" id="PTHR33525:SF4">
    <property type="entry name" value="CYCLIC DI-GMP PHOSPHODIESTERASE CDGJ"/>
    <property type="match status" value="1"/>
</dbReference>
<dbReference type="RefSeq" id="WP_199386920.1">
    <property type="nucleotide sequence ID" value="NZ_JAEMHM010000029.1"/>
</dbReference>
<accession>A0A8J7SAZ7</accession>
<comment type="caution">
    <text evidence="3">The sequence shown here is derived from an EMBL/GenBank/DDBJ whole genome shotgun (WGS) entry which is preliminary data.</text>
</comment>
<dbReference type="Gene3D" id="1.10.3210.10">
    <property type="entry name" value="Hypothetical protein af1432"/>
    <property type="match status" value="1"/>
</dbReference>
<dbReference type="InterPro" id="IPR035919">
    <property type="entry name" value="EAL_sf"/>
</dbReference>
<dbReference type="AlphaFoldDB" id="A0A8J7SAZ7"/>
<dbReference type="InterPro" id="IPR052340">
    <property type="entry name" value="RNase_Y/CdgJ"/>
</dbReference>
<name>A0A8J7SAZ7_9BACT</name>